<keyword evidence="1" id="KW-0812">Transmembrane</keyword>
<dbReference type="EMBL" id="JBHUCM010000067">
    <property type="protein sequence ID" value="MFD1546559.1"/>
    <property type="molecule type" value="Genomic_DNA"/>
</dbReference>
<evidence type="ECO:0000256" key="1">
    <source>
        <dbReference type="SAM" id="Phobius"/>
    </source>
</evidence>
<feature type="transmembrane region" description="Helical" evidence="1">
    <location>
        <begin position="31"/>
        <end position="50"/>
    </location>
</feature>
<gene>
    <name evidence="2" type="ORF">ACFSJ0_56650</name>
</gene>
<evidence type="ECO:0000313" key="2">
    <source>
        <dbReference type="EMBL" id="MFD1546559.1"/>
    </source>
</evidence>
<name>A0ABW4GW47_9ACTN</name>
<organism evidence="2 3">
    <name type="scientific">Nonomuraea guangzhouensis</name>
    <dbReference type="NCBI Taxonomy" id="1291555"/>
    <lineage>
        <taxon>Bacteria</taxon>
        <taxon>Bacillati</taxon>
        <taxon>Actinomycetota</taxon>
        <taxon>Actinomycetes</taxon>
        <taxon>Streptosporangiales</taxon>
        <taxon>Streptosporangiaceae</taxon>
        <taxon>Nonomuraea</taxon>
    </lineage>
</organism>
<feature type="transmembrane region" description="Helical" evidence="1">
    <location>
        <begin position="56"/>
        <end position="75"/>
    </location>
</feature>
<feature type="transmembrane region" description="Helical" evidence="1">
    <location>
        <begin position="127"/>
        <end position="144"/>
    </location>
</feature>
<reference evidence="3" key="1">
    <citation type="journal article" date="2019" name="Int. J. Syst. Evol. Microbiol.">
        <title>The Global Catalogue of Microorganisms (GCM) 10K type strain sequencing project: providing services to taxonomists for standard genome sequencing and annotation.</title>
        <authorList>
            <consortium name="The Broad Institute Genomics Platform"/>
            <consortium name="The Broad Institute Genome Sequencing Center for Infectious Disease"/>
            <person name="Wu L."/>
            <person name="Ma J."/>
        </authorList>
    </citation>
    <scope>NUCLEOTIDE SEQUENCE [LARGE SCALE GENOMIC DNA]</scope>
    <source>
        <strain evidence="3">CGMCC 1.15399</strain>
    </source>
</reference>
<keyword evidence="1" id="KW-0472">Membrane</keyword>
<keyword evidence="1" id="KW-1133">Transmembrane helix</keyword>
<dbReference type="RefSeq" id="WP_219527564.1">
    <property type="nucleotide sequence ID" value="NZ_JAHKRM010000002.1"/>
</dbReference>
<comment type="caution">
    <text evidence="2">The sequence shown here is derived from an EMBL/GenBank/DDBJ whole genome shotgun (WGS) entry which is preliminary data.</text>
</comment>
<protein>
    <recommendedName>
        <fullName evidence="4">DUF1453 domain-containing protein</fullName>
    </recommendedName>
</protein>
<evidence type="ECO:0008006" key="4">
    <source>
        <dbReference type="Google" id="ProtNLM"/>
    </source>
</evidence>
<feature type="transmembrane region" description="Helical" evidence="1">
    <location>
        <begin position="6"/>
        <end position="22"/>
    </location>
</feature>
<feature type="transmembrane region" description="Helical" evidence="1">
    <location>
        <begin position="96"/>
        <end position="121"/>
    </location>
</feature>
<sequence length="162" mass="16853">MDPTQSTLLILAAAVFVVYRQMMTRPTARNGIVYVSAAMIVLGVFTGGLIDGDHLAVSLGLGAVEAVAAVIFGAIRAATVRVWMDEAGVTWSKATLLTLLAWLASLASRVGLYFAGAALGLPVTTSGLLFFIGLTIGTQALLVARRGRALSAATVRADNFVE</sequence>
<evidence type="ECO:0000313" key="3">
    <source>
        <dbReference type="Proteomes" id="UP001597097"/>
    </source>
</evidence>
<proteinExistence type="predicted"/>
<dbReference type="Proteomes" id="UP001597097">
    <property type="component" value="Unassembled WGS sequence"/>
</dbReference>
<keyword evidence="3" id="KW-1185">Reference proteome</keyword>
<accession>A0ABW4GW47</accession>